<dbReference type="EMBL" id="CCSD01000030">
    <property type="protein sequence ID" value="CDZ87098.1"/>
    <property type="molecule type" value="Genomic_DNA"/>
</dbReference>
<gene>
    <name evidence="10" type="primary">echA</name>
    <name evidence="10" type="ORF">RHRU231_210024</name>
</gene>
<dbReference type="GO" id="GO:0006635">
    <property type="term" value="P:fatty acid beta-oxidation"/>
    <property type="evidence" value="ECO:0007669"/>
    <property type="project" value="TreeGrafter"/>
</dbReference>
<evidence type="ECO:0000256" key="9">
    <source>
        <dbReference type="ARBA" id="ARBA00073436"/>
    </source>
</evidence>
<comment type="catalytic activity">
    <reaction evidence="6">
        <text>a (3S)-3-hydroxyacyl-CoA = a (2E)-enoyl-CoA + H2O</text>
        <dbReference type="Rhea" id="RHEA:16105"/>
        <dbReference type="ChEBI" id="CHEBI:15377"/>
        <dbReference type="ChEBI" id="CHEBI:57318"/>
        <dbReference type="ChEBI" id="CHEBI:58856"/>
        <dbReference type="EC" id="4.2.1.17"/>
    </reaction>
</comment>
<dbReference type="InterPro" id="IPR014748">
    <property type="entry name" value="Enoyl-CoA_hydra_C"/>
</dbReference>
<dbReference type="CDD" id="cd06558">
    <property type="entry name" value="crotonase-like"/>
    <property type="match status" value="1"/>
</dbReference>
<dbReference type="FunFam" id="3.90.226.10:FF:000009">
    <property type="entry name" value="Carnitinyl-CoA dehydratase"/>
    <property type="match status" value="1"/>
</dbReference>
<organism evidence="10 11">
    <name type="scientific">Rhodococcus ruber</name>
    <dbReference type="NCBI Taxonomy" id="1830"/>
    <lineage>
        <taxon>Bacteria</taxon>
        <taxon>Bacillati</taxon>
        <taxon>Actinomycetota</taxon>
        <taxon>Actinomycetes</taxon>
        <taxon>Mycobacteriales</taxon>
        <taxon>Nocardiaceae</taxon>
        <taxon>Rhodococcus</taxon>
    </lineage>
</organism>
<dbReference type="PANTHER" id="PTHR11941:SF169">
    <property type="entry name" value="(7AS)-7A-METHYL-1,5-DIOXO-2,3,5,6,7,7A-HEXAHYDRO-1H-INDENE-CARBOXYL-COA HYDROLASE"/>
    <property type="match status" value="1"/>
</dbReference>
<dbReference type="EC" id="4.2.1.17" evidence="3"/>
<reference evidence="10 11" key="1">
    <citation type="journal article" date="2014" name="Genome Announc.">
        <title>Draft Genome Sequence of Propane- and Butane-Oxidizing Actinobacterium Rhodococcus ruber IEGM 231.</title>
        <authorList>
            <person name="Ivshina I.B."/>
            <person name="Kuyukina M.S."/>
            <person name="Krivoruchko A.V."/>
            <person name="Barbe V."/>
            <person name="Fischer C."/>
        </authorList>
    </citation>
    <scope>NUCLEOTIDE SEQUENCE [LARGE SCALE GENOMIC DNA]</scope>
</reference>
<dbReference type="PANTHER" id="PTHR11941">
    <property type="entry name" value="ENOYL-COA HYDRATASE-RELATED"/>
    <property type="match status" value="1"/>
</dbReference>
<proteinExistence type="inferred from homology"/>
<dbReference type="InterPro" id="IPR029045">
    <property type="entry name" value="ClpP/crotonase-like_dom_sf"/>
</dbReference>
<comment type="catalytic activity">
    <reaction evidence="7">
        <text>a 4-saturated-(3S)-3-hydroxyacyl-CoA = a (3E)-enoyl-CoA + H2O</text>
        <dbReference type="Rhea" id="RHEA:20724"/>
        <dbReference type="ChEBI" id="CHEBI:15377"/>
        <dbReference type="ChEBI" id="CHEBI:58521"/>
        <dbReference type="ChEBI" id="CHEBI:137480"/>
        <dbReference type="EC" id="4.2.1.17"/>
    </reaction>
</comment>
<dbReference type="GO" id="GO:0018812">
    <property type="term" value="F:3-hydroxyacyl-CoA dehydratase activity"/>
    <property type="evidence" value="ECO:0007669"/>
    <property type="project" value="RHEA"/>
</dbReference>
<accession>A0A098BEG7</accession>
<protein>
    <recommendedName>
        <fullName evidence="8">Probable enoyl-CoA hydratase EchA17</fullName>
        <ecNumber evidence="3">4.2.1.17</ecNumber>
    </recommendedName>
    <alternativeName>
        <fullName evidence="9">Probable enoyl-CoA hydratase echA17</fullName>
    </alternativeName>
</protein>
<evidence type="ECO:0000256" key="1">
    <source>
        <dbReference type="ARBA" id="ARBA00002994"/>
    </source>
</evidence>
<dbReference type="SUPFAM" id="SSF52096">
    <property type="entry name" value="ClpP/crotonase"/>
    <property type="match status" value="1"/>
</dbReference>
<dbReference type="Proteomes" id="UP000042997">
    <property type="component" value="Unassembled WGS sequence"/>
</dbReference>
<evidence type="ECO:0000256" key="4">
    <source>
        <dbReference type="ARBA" id="ARBA00023098"/>
    </source>
</evidence>
<comment type="similarity">
    <text evidence="2">Belongs to the enoyl-CoA hydratase/isomerase family.</text>
</comment>
<evidence type="ECO:0000256" key="7">
    <source>
        <dbReference type="ARBA" id="ARBA00023717"/>
    </source>
</evidence>
<name>A0A098BEG7_9NOCA</name>
<evidence type="ECO:0000256" key="6">
    <source>
        <dbReference type="ARBA" id="ARBA00023709"/>
    </source>
</evidence>
<evidence type="ECO:0000313" key="11">
    <source>
        <dbReference type="Proteomes" id="UP000042997"/>
    </source>
</evidence>
<evidence type="ECO:0000256" key="8">
    <source>
        <dbReference type="ARBA" id="ARBA00039456"/>
    </source>
</evidence>
<dbReference type="FunFam" id="1.10.12.10:FF:000001">
    <property type="entry name" value="Probable enoyl-CoA hydratase, mitochondrial"/>
    <property type="match status" value="1"/>
</dbReference>
<dbReference type="AlphaFoldDB" id="A0A098BEG7"/>
<dbReference type="RefSeq" id="WP_040270015.1">
    <property type="nucleotide sequence ID" value="NZ_JAJNCM010000032.1"/>
</dbReference>
<keyword evidence="4" id="KW-0443">Lipid metabolism</keyword>
<dbReference type="Gene3D" id="1.10.12.10">
    <property type="entry name" value="Lyase 2-enoyl-coa Hydratase, Chain A, domain 2"/>
    <property type="match status" value="1"/>
</dbReference>
<dbReference type="Pfam" id="PF00378">
    <property type="entry name" value="ECH_1"/>
    <property type="match status" value="1"/>
</dbReference>
<keyword evidence="5 10" id="KW-0456">Lyase</keyword>
<evidence type="ECO:0000256" key="3">
    <source>
        <dbReference type="ARBA" id="ARBA00012076"/>
    </source>
</evidence>
<evidence type="ECO:0000256" key="2">
    <source>
        <dbReference type="ARBA" id="ARBA00005254"/>
    </source>
</evidence>
<sequence>MAQFVSLEATADHVGVGIIRIDRPPLNLLSRQVQMEIAAAAEEANRRADINAVVVYGGPKTLAAGADIKELHSMSSADLRADARRLQRDLGALADIVKPTVMAITGLAVGGGLELALGADWRIAAEDARLGLPETSLGIIPGGGGTQRLARLIGPSKAKELIFTGRVIGASEALGLGLVDEVVTPDEVYDAALAWAGQFSRGASLAILNSKRAIDLGMQVDLAAGLRIEEGLFVEVFDTKDRESGFQSFIDDGPGKAKYRGE</sequence>
<dbReference type="InterPro" id="IPR001753">
    <property type="entry name" value="Enoyl-CoA_hydra/iso"/>
</dbReference>
<evidence type="ECO:0000313" key="10">
    <source>
        <dbReference type="EMBL" id="CDZ87098.1"/>
    </source>
</evidence>
<dbReference type="Gene3D" id="3.90.226.10">
    <property type="entry name" value="2-enoyl-CoA Hydratase, Chain A, domain 1"/>
    <property type="match status" value="1"/>
</dbReference>
<evidence type="ECO:0000256" key="5">
    <source>
        <dbReference type="ARBA" id="ARBA00023239"/>
    </source>
</evidence>
<dbReference type="OrthoDB" id="8452484at2"/>
<comment type="function">
    <text evidence="1">Could possibly oxidize fatty acids using specific components.</text>
</comment>